<dbReference type="PANTHER" id="PTHR30055:SF148">
    <property type="entry name" value="TETR-FAMILY TRANSCRIPTIONAL REGULATOR"/>
    <property type="match status" value="1"/>
</dbReference>
<evidence type="ECO:0000259" key="5">
    <source>
        <dbReference type="PROSITE" id="PS50977"/>
    </source>
</evidence>
<feature type="DNA-binding region" description="H-T-H motif" evidence="4">
    <location>
        <begin position="40"/>
        <end position="59"/>
    </location>
</feature>
<evidence type="ECO:0000256" key="1">
    <source>
        <dbReference type="ARBA" id="ARBA00023015"/>
    </source>
</evidence>
<dbReference type="Pfam" id="PF00440">
    <property type="entry name" value="TetR_N"/>
    <property type="match status" value="1"/>
</dbReference>
<gene>
    <name evidence="6" type="ORF">STHAL_27360</name>
</gene>
<proteinExistence type="predicted"/>
<dbReference type="RefSeq" id="WP_228872707.1">
    <property type="nucleotide sequence ID" value="NZ_JAHUVW010000002.1"/>
</dbReference>
<keyword evidence="7" id="KW-1185">Reference proteome</keyword>
<dbReference type="InterPro" id="IPR001647">
    <property type="entry name" value="HTH_TetR"/>
</dbReference>
<dbReference type="InterPro" id="IPR050109">
    <property type="entry name" value="HTH-type_TetR-like_transc_reg"/>
</dbReference>
<dbReference type="Pfam" id="PF16859">
    <property type="entry name" value="TetR_C_11"/>
    <property type="match status" value="1"/>
</dbReference>
<dbReference type="InterPro" id="IPR009057">
    <property type="entry name" value="Homeodomain-like_sf"/>
</dbReference>
<dbReference type="Gene3D" id="1.10.10.60">
    <property type="entry name" value="Homeodomain-like"/>
    <property type="match status" value="1"/>
</dbReference>
<dbReference type="EMBL" id="JAHUVW010000002">
    <property type="protein sequence ID" value="MBV7673166.1"/>
    <property type="molecule type" value="Genomic_DNA"/>
</dbReference>
<evidence type="ECO:0000256" key="4">
    <source>
        <dbReference type="PROSITE-ProRule" id="PRU00335"/>
    </source>
</evidence>
<keyword evidence="2 4" id="KW-0238">DNA-binding</keyword>
<dbReference type="SUPFAM" id="SSF46689">
    <property type="entry name" value="Homeodomain-like"/>
    <property type="match status" value="1"/>
</dbReference>
<comment type="caution">
    <text evidence="6">The sequence shown here is derived from an EMBL/GenBank/DDBJ whole genome shotgun (WGS) entry which is preliminary data.</text>
</comment>
<evidence type="ECO:0000313" key="6">
    <source>
        <dbReference type="EMBL" id="MBV7673166.1"/>
    </source>
</evidence>
<dbReference type="PANTHER" id="PTHR30055">
    <property type="entry name" value="HTH-TYPE TRANSCRIPTIONAL REGULATOR RUTR"/>
    <property type="match status" value="1"/>
</dbReference>
<evidence type="ECO:0000256" key="3">
    <source>
        <dbReference type="ARBA" id="ARBA00023163"/>
    </source>
</evidence>
<organism evidence="6 7">
    <name type="scientific">Streptomyces halstedii</name>
    <dbReference type="NCBI Taxonomy" id="1944"/>
    <lineage>
        <taxon>Bacteria</taxon>
        <taxon>Bacillati</taxon>
        <taxon>Actinomycetota</taxon>
        <taxon>Actinomycetes</taxon>
        <taxon>Kitasatosporales</taxon>
        <taxon>Streptomycetaceae</taxon>
        <taxon>Streptomyces</taxon>
    </lineage>
</organism>
<dbReference type="PRINTS" id="PR00455">
    <property type="entry name" value="HTHTETR"/>
</dbReference>
<protein>
    <submittedName>
        <fullName evidence="6">TetR/AcrR family transcriptional regulator</fullName>
    </submittedName>
</protein>
<feature type="domain" description="HTH tetR-type" evidence="5">
    <location>
        <begin position="17"/>
        <end position="77"/>
    </location>
</feature>
<dbReference type="InterPro" id="IPR036271">
    <property type="entry name" value="Tet_transcr_reg_TetR-rel_C_sf"/>
</dbReference>
<dbReference type="PROSITE" id="PS50977">
    <property type="entry name" value="HTH_TETR_2"/>
    <property type="match status" value="1"/>
</dbReference>
<sequence length="210" mass="22371">MEPVERRAAAVTRRRGAELEEAILTAAAEVLTEDGVAGLTMDKVARRAGTNKNALYRRWPHRLDLAVAAYRRLAAERTAVPDTGSLRDDALALLRGANSTWSSPLGEILRGLFAAADGAPELLSELRGEAGGSAIEAAWLTVIGRAVARGEAEPEALHPRVTSAPTALLRNEYVVRGAPAVPDAVLTEIVDEVFLPLVRGRALPTDPTSR</sequence>
<dbReference type="InterPro" id="IPR011075">
    <property type="entry name" value="TetR_C"/>
</dbReference>
<dbReference type="Gene3D" id="1.10.357.10">
    <property type="entry name" value="Tetracycline Repressor, domain 2"/>
    <property type="match status" value="1"/>
</dbReference>
<evidence type="ECO:0000313" key="7">
    <source>
        <dbReference type="Proteomes" id="UP000735541"/>
    </source>
</evidence>
<name>A0ABS6TYF2_STRHA</name>
<dbReference type="SUPFAM" id="SSF48498">
    <property type="entry name" value="Tetracyclin repressor-like, C-terminal domain"/>
    <property type="match status" value="1"/>
</dbReference>
<keyword evidence="3" id="KW-0804">Transcription</keyword>
<accession>A0ABS6TYF2</accession>
<evidence type="ECO:0000256" key="2">
    <source>
        <dbReference type="ARBA" id="ARBA00023125"/>
    </source>
</evidence>
<dbReference type="Proteomes" id="UP000735541">
    <property type="component" value="Unassembled WGS sequence"/>
</dbReference>
<reference evidence="6 7" key="1">
    <citation type="submission" date="2021-07" db="EMBL/GenBank/DDBJ databases">
        <title>Sequencing Streptomyces halstedii LGO-A4 genome an citrus endophytic actinomycete.</title>
        <authorList>
            <person name="Samborskyy M."/>
            <person name="Scott N."/>
            <person name="Deglau R."/>
            <person name="Dickens S."/>
            <person name="Oliveira L.G."/>
        </authorList>
    </citation>
    <scope>NUCLEOTIDE SEQUENCE [LARGE SCALE GENOMIC DNA]</scope>
    <source>
        <strain evidence="6 7">LGO-A4</strain>
    </source>
</reference>
<keyword evidence="1" id="KW-0805">Transcription regulation</keyword>